<dbReference type="GO" id="GO:0008270">
    <property type="term" value="F:zinc ion binding"/>
    <property type="evidence" value="ECO:0007669"/>
    <property type="project" value="UniProtKB-KW"/>
</dbReference>
<keyword evidence="4" id="KW-1185">Reference proteome</keyword>
<sequence>MSCSPSWRKLVGCGCGKLGGIVFSGRDASYCQFCQNYQCLVCGEEFPQQELLEQHLSLDNHVMEAICPTTNYANRPIDSPEFPALRGDIKLLRCRGGCSGTPSDASKLDQYVSKCRCCQQYRCLLCGLLHKQRKVVSRHVTYYHMCSPLREPSLRVVTLNWVLTGRLSATNRLSPTERLILIKQLNGRTRSNSKSSKLPAESGNNL</sequence>
<dbReference type="EMBL" id="VXIV02001989">
    <property type="protein sequence ID" value="KAF6028114.1"/>
    <property type="molecule type" value="Genomic_DNA"/>
</dbReference>
<proteinExistence type="predicted"/>
<protein>
    <recommendedName>
        <fullName evidence="2">C2H2-type domain-containing protein</fullName>
    </recommendedName>
</protein>
<evidence type="ECO:0000313" key="3">
    <source>
        <dbReference type="EMBL" id="KAF6028114.1"/>
    </source>
</evidence>
<dbReference type="AlphaFoldDB" id="A0A7J7JR56"/>
<keyword evidence="1" id="KW-0479">Metal-binding</keyword>
<dbReference type="PROSITE" id="PS00028">
    <property type="entry name" value="ZINC_FINGER_C2H2_1"/>
    <property type="match status" value="1"/>
</dbReference>
<evidence type="ECO:0000259" key="2">
    <source>
        <dbReference type="PROSITE" id="PS50157"/>
    </source>
</evidence>
<comment type="caution">
    <text evidence="3">The sequence shown here is derived from an EMBL/GenBank/DDBJ whole genome shotgun (WGS) entry which is preliminary data.</text>
</comment>
<evidence type="ECO:0000256" key="1">
    <source>
        <dbReference type="PROSITE-ProRule" id="PRU00042"/>
    </source>
</evidence>
<name>A0A7J7JR56_BUGNE</name>
<accession>A0A7J7JR56</accession>
<dbReference type="PROSITE" id="PS50157">
    <property type="entry name" value="ZINC_FINGER_C2H2_2"/>
    <property type="match status" value="1"/>
</dbReference>
<feature type="domain" description="C2H2-type" evidence="2">
    <location>
        <begin position="37"/>
        <end position="66"/>
    </location>
</feature>
<dbReference type="Proteomes" id="UP000593567">
    <property type="component" value="Unassembled WGS sequence"/>
</dbReference>
<dbReference type="InterPro" id="IPR013087">
    <property type="entry name" value="Znf_C2H2_type"/>
</dbReference>
<keyword evidence="1" id="KW-0862">Zinc</keyword>
<reference evidence="3" key="1">
    <citation type="submission" date="2020-06" db="EMBL/GenBank/DDBJ databases">
        <title>Draft genome of Bugula neritina, a colonial animal packing powerful symbionts and potential medicines.</title>
        <authorList>
            <person name="Rayko M."/>
        </authorList>
    </citation>
    <scope>NUCLEOTIDE SEQUENCE [LARGE SCALE GENOMIC DNA]</scope>
    <source>
        <strain evidence="3">Kwan_BN1</strain>
    </source>
</reference>
<dbReference type="SMART" id="SM00355">
    <property type="entry name" value="ZnF_C2H2"/>
    <property type="match status" value="2"/>
</dbReference>
<keyword evidence="1" id="KW-0863">Zinc-finger</keyword>
<organism evidence="3 4">
    <name type="scientific">Bugula neritina</name>
    <name type="common">Brown bryozoan</name>
    <name type="synonym">Sertularia neritina</name>
    <dbReference type="NCBI Taxonomy" id="10212"/>
    <lineage>
        <taxon>Eukaryota</taxon>
        <taxon>Metazoa</taxon>
        <taxon>Spiralia</taxon>
        <taxon>Lophotrochozoa</taxon>
        <taxon>Bryozoa</taxon>
        <taxon>Gymnolaemata</taxon>
        <taxon>Cheilostomatida</taxon>
        <taxon>Flustrina</taxon>
        <taxon>Buguloidea</taxon>
        <taxon>Bugulidae</taxon>
        <taxon>Bugula</taxon>
    </lineage>
</organism>
<evidence type="ECO:0000313" key="4">
    <source>
        <dbReference type="Proteomes" id="UP000593567"/>
    </source>
</evidence>
<gene>
    <name evidence="3" type="ORF">EB796_013574</name>
</gene>